<dbReference type="AlphaFoldDB" id="W6U0W8"/>
<name>W6U0W8_ECHGR</name>
<protein>
    <submittedName>
        <fullName evidence="1">Uncharacterized protein</fullName>
    </submittedName>
</protein>
<dbReference type="RefSeq" id="XP_024345292.1">
    <property type="nucleotide sequence ID" value="XM_024500294.1"/>
</dbReference>
<sequence>MQVNHKAPHFSQIWATITMQVRKYNAAALHATKCCALACKTKSKQKGNSIFISTYIDLSNLKSFQCCNKKAIFDQLSKYCQTQGITDHVTNGYSIVAQVERSEITQPCSRQQYLFVVQNTKRLWEKEKEELHLKKRLDSSIGNFYAASSDYVELTNKSYLTVYFFFQSGVKMGYLAVHISPRSVFKELEALYEVADECETFAGTSSIQPPPRNSFVSLAFGESAKFEITQISKECLHDISPILHSISNHILSFTKPHDSFLNSGVKMGYLAVHISPRSVFKELEALYEVADECETFAGTSSIQPPPRNSFVSLAFGESAKFEITQISKECLHDISPILHSISNHILSFTKPHDSFLNVTANFTLAD</sequence>
<dbReference type="KEGG" id="egl:EGR_11045"/>
<organism evidence="1 2">
    <name type="scientific">Echinococcus granulosus</name>
    <name type="common">Hydatid tapeworm</name>
    <dbReference type="NCBI Taxonomy" id="6210"/>
    <lineage>
        <taxon>Eukaryota</taxon>
        <taxon>Metazoa</taxon>
        <taxon>Spiralia</taxon>
        <taxon>Lophotrochozoa</taxon>
        <taxon>Platyhelminthes</taxon>
        <taxon>Cestoda</taxon>
        <taxon>Eucestoda</taxon>
        <taxon>Cyclophyllidea</taxon>
        <taxon>Taeniidae</taxon>
        <taxon>Echinococcus</taxon>
        <taxon>Echinococcus granulosus group</taxon>
    </lineage>
</organism>
<dbReference type="EMBL" id="APAU02000345">
    <property type="protein sequence ID" value="EUB54096.1"/>
    <property type="molecule type" value="Genomic_DNA"/>
</dbReference>
<accession>W6U0W8</accession>
<comment type="caution">
    <text evidence="1">The sequence shown here is derived from an EMBL/GenBank/DDBJ whole genome shotgun (WGS) entry which is preliminary data.</text>
</comment>
<reference evidence="1 2" key="1">
    <citation type="journal article" date="2013" name="Nat. Genet.">
        <title>The genome of the hydatid tapeworm Echinococcus granulosus.</title>
        <authorList>
            <person name="Zheng H."/>
            <person name="Zhang W."/>
            <person name="Zhang L."/>
            <person name="Zhang Z."/>
            <person name="Li J."/>
            <person name="Lu G."/>
            <person name="Zhu Y."/>
            <person name="Wang Y."/>
            <person name="Huang Y."/>
            <person name="Liu J."/>
            <person name="Kang H."/>
            <person name="Chen J."/>
            <person name="Wang L."/>
            <person name="Chen A."/>
            <person name="Yu S."/>
            <person name="Gao Z."/>
            <person name="Jin L."/>
            <person name="Gu W."/>
            <person name="Wang Z."/>
            <person name="Zhao L."/>
            <person name="Shi B."/>
            <person name="Wen H."/>
            <person name="Lin R."/>
            <person name="Jones M.K."/>
            <person name="Brejova B."/>
            <person name="Vinar T."/>
            <person name="Zhao G."/>
            <person name="McManus D.P."/>
            <person name="Chen Z."/>
            <person name="Zhou Y."/>
            <person name="Wang S."/>
        </authorList>
    </citation>
    <scope>NUCLEOTIDE SEQUENCE [LARGE SCALE GENOMIC DNA]</scope>
</reference>
<evidence type="ECO:0000313" key="2">
    <source>
        <dbReference type="Proteomes" id="UP000019149"/>
    </source>
</evidence>
<dbReference type="GeneID" id="36346760"/>
<dbReference type="Proteomes" id="UP000019149">
    <property type="component" value="Unassembled WGS sequence"/>
</dbReference>
<keyword evidence="2" id="KW-1185">Reference proteome</keyword>
<dbReference type="OrthoDB" id="10061407at2759"/>
<proteinExistence type="predicted"/>
<gene>
    <name evidence="1" type="ORF">EGR_11045</name>
</gene>
<evidence type="ECO:0000313" key="1">
    <source>
        <dbReference type="EMBL" id="EUB54096.1"/>
    </source>
</evidence>
<dbReference type="CTD" id="36346760"/>